<protein>
    <submittedName>
        <fullName evidence="1">Uncharacterized protein</fullName>
    </submittedName>
</protein>
<name>A0ACC0W4M6_9STRA</name>
<evidence type="ECO:0000313" key="2">
    <source>
        <dbReference type="Proteomes" id="UP001163321"/>
    </source>
</evidence>
<dbReference type="Proteomes" id="UP001163321">
    <property type="component" value="Chromosome 4"/>
</dbReference>
<dbReference type="EMBL" id="CM047583">
    <property type="protein sequence ID" value="KAI9913115.1"/>
    <property type="molecule type" value="Genomic_DNA"/>
</dbReference>
<keyword evidence="2" id="KW-1185">Reference proteome</keyword>
<sequence>MIAVAICDRCSDSSATHALIPAFASKTSVSRAFAAASSAAMSTVSPHEQSSLISISRGRSTRQDTRIMTHKHCVSIDEYKLQQTLTEESKMRMET</sequence>
<accession>A0ACC0W4M6</accession>
<organism evidence="1 2">
    <name type="scientific">Peronosclerospora sorghi</name>
    <dbReference type="NCBI Taxonomy" id="230839"/>
    <lineage>
        <taxon>Eukaryota</taxon>
        <taxon>Sar</taxon>
        <taxon>Stramenopiles</taxon>
        <taxon>Oomycota</taxon>
        <taxon>Peronosporomycetes</taxon>
        <taxon>Peronosporales</taxon>
        <taxon>Peronosporaceae</taxon>
        <taxon>Peronosclerospora</taxon>
    </lineage>
</organism>
<proteinExistence type="predicted"/>
<reference evidence="1 2" key="1">
    <citation type="journal article" date="2022" name="bioRxiv">
        <title>The genome of the oomycete Peronosclerospora sorghi, a cosmopolitan pathogen of maize and sorghum, is inflated with dispersed pseudogenes.</title>
        <authorList>
            <person name="Fletcher K."/>
            <person name="Martin F."/>
            <person name="Isakeit T."/>
            <person name="Cavanaugh K."/>
            <person name="Magill C."/>
            <person name="Michelmore R."/>
        </authorList>
    </citation>
    <scope>NUCLEOTIDE SEQUENCE [LARGE SCALE GENOMIC DNA]</scope>
    <source>
        <strain evidence="1">P6</strain>
    </source>
</reference>
<gene>
    <name evidence="1" type="ORF">PsorP6_004919</name>
</gene>
<comment type="caution">
    <text evidence="1">The sequence shown here is derived from an EMBL/GenBank/DDBJ whole genome shotgun (WGS) entry which is preliminary data.</text>
</comment>
<evidence type="ECO:0000313" key="1">
    <source>
        <dbReference type="EMBL" id="KAI9913115.1"/>
    </source>
</evidence>